<dbReference type="STRING" id="1121945.GCA_000421805_00869"/>
<name>A0A1X4GLL4_HALEZ</name>
<evidence type="ECO:0000313" key="2">
    <source>
        <dbReference type="Proteomes" id="UP000193587"/>
    </source>
</evidence>
<accession>A0A1X4GLL4</accession>
<gene>
    <name evidence="1" type="ORF">B9H04_10450</name>
</gene>
<dbReference type="RefSeq" id="WP_049930333.1">
    <property type="nucleotide sequence ID" value="NZ_ATXS01000002.1"/>
</dbReference>
<comment type="caution">
    <text evidence="1">The sequence shown here is derived from an EMBL/GenBank/DDBJ whole genome shotgun (WGS) entry which is preliminary data.</text>
</comment>
<dbReference type="Proteomes" id="UP000193587">
    <property type="component" value="Unassembled WGS sequence"/>
</dbReference>
<protein>
    <recommendedName>
        <fullName evidence="3">DUF1102 domain-containing protein</fullName>
    </recommendedName>
</protein>
<evidence type="ECO:0008006" key="3">
    <source>
        <dbReference type="Google" id="ProtNLM"/>
    </source>
</evidence>
<reference evidence="1 2" key="1">
    <citation type="submission" date="2017-04" db="EMBL/GenBank/DDBJ databases">
        <title>MLSA of the genus Halorubrum.</title>
        <authorList>
            <person name="De La Haba R."/>
            <person name="Sanchez-Porro C."/>
            <person name="Infante-Dominguez C."/>
            <person name="Ventosa A."/>
        </authorList>
    </citation>
    <scope>NUCLEOTIDE SEQUENCE [LARGE SCALE GENOMIC DNA]</scope>
    <source>
        <strain evidence="1 2">DSM 17463</strain>
    </source>
</reference>
<dbReference type="EMBL" id="NEDJ01000034">
    <property type="protein sequence ID" value="OSO98497.1"/>
    <property type="molecule type" value="Genomic_DNA"/>
</dbReference>
<organism evidence="1 2">
    <name type="scientific">Halorubrum ezzemoulense DSM 17463</name>
    <dbReference type="NCBI Taxonomy" id="1121945"/>
    <lineage>
        <taxon>Archaea</taxon>
        <taxon>Methanobacteriati</taxon>
        <taxon>Methanobacteriota</taxon>
        <taxon>Stenosarchaea group</taxon>
        <taxon>Halobacteria</taxon>
        <taxon>Halobacteriales</taxon>
        <taxon>Haloferacaceae</taxon>
        <taxon>Halorubrum</taxon>
    </lineage>
</organism>
<sequence>MNRDANISVVSDSQSLVALIPNNEAAGVTKADNGQLSISIADPGVNVNSIYQFGYLTETYPKVTPDWSTLETTSNPVGASTDDFESPFLISNQTDSTMSITFTLDLTSNSSDAGHTRFLFEIHDSSEKLSGVRYPDQTAAPSLELDPGDALGVSFVVNSYSGDVGDFFTASLTVEPGAVS</sequence>
<proteinExistence type="predicted"/>
<evidence type="ECO:0000313" key="1">
    <source>
        <dbReference type="EMBL" id="OSO98497.1"/>
    </source>
</evidence>
<dbReference type="AlphaFoldDB" id="A0A1X4GLL4"/>